<protein>
    <submittedName>
        <fullName evidence="2">Competence protein</fullName>
    </submittedName>
</protein>
<comment type="caution">
    <text evidence="2">The sequence shown here is derived from an EMBL/GenBank/DDBJ whole genome shotgun (WGS) entry which is preliminary data.</text>
</comment>
<evidence type="ECO:0000259" key="1">
    <source>
        <dbReference type="Pfam" id="PF06054"/>
    </source>
</evidence>
<dbReference type="InterPro" id="IPR010330">
    <property type="entry name" value="CoiA_nuc"/>
</dbReference>
<dbReference type="Proteomes" id="UP000033531">
    <property type="component" value="Unassembled WGS sequence"/>
</dbReference>
<dbReference type="RefSeq" id="WP_046324577.1">
    <property type="nucleotide sequence ID" value="NZ_JBHTMT010000003.1"/>
</dbReference>
<sequence length="280" mass="32993">MYAALLNNVLVLAVAEARISENERNIERHYFCPQCYREVQLINNSKTPYFKHIPSEVNLSGENKEHAQSKSLLTTALRAAHFNARMEVQLANGQLRADILASPNLAFEIQCAPLNKSEFRHRHLLYRQIGVKDIWIVGKRHFLGQYIKKSQLIFFRRNKTWHDYYLEINPDKLVISLKYNVLLEPLTNKIHWQKQNFTINAEGLKKLWHFKPALRKYYVDSAKQKQYLKMQLMQKSLNGMKIANNLYKRRQTIDDLPSWVFSNFRKINSPDNASKFLDQA</sequence>
<gene>
    <name evidence="2" type="primary">coiA</name>
    <name evidence="2" type="ORF">JF74_06150</name>
</gene>
<proteinExistence type="predicted"/>
<dbReference type="Pfam" id="PF06054">
    <property type="entry name" value="CoiA_nuc"/>
    <property type="match status" value="1"/>
</dbReference>
<reference evidence="2 3" key="1">
    <citation type="submission" date="2015-01" db="EMBL/GenBank/DDBJ databases">
        <title>Comparative genomics of the lactic acid bacteria isolated from the honey bee gut.</title>
        <authorList>
            <person name="Ellegaard K.M."/>
            <person name="Tamarit D."/>
            <person name="Javelind E."/>
            <person name="Olofsson T."/>
            <person name="Andersson S.G."/>
            <person name="Vasquez A."/>
        </authorList>
    </citation>
    <scope>NUCLEOTIDE SEQUENCE [LARGE SCALE GENOMIC DNA]</scope>
    <source>
        <strain evidence="2 3">Hma8</strain>
    </source>
</reference>
<accession>A0A0F4LFK8</accession>
<organism evidence="2 3">
    <name type="scientific">Lactobacillus melliventris</name>
    <dbReference type="NCBI Taxonomy" id="1218507"/>
    <lineage>
        <taxon>Bacteria</taxon>
        <taxon>Bacillati</taxon>
        <taxon>Bacillota</taxon>
        <taxon>Bacilli</taxon>
        <taxon>Lactobacillales</taxon>
        <taxon>Lactobacillaceae</taxon>
        <taxon>Lactobacillus</taxon>
    </lineage>
</organism>
<dbReference type="AlphaFoldDB" id="A0A0F4LFK8"/>
<evidence type="ECO:0000313" key="2">
    <source>
        <dbReference type="EMBL" id="KJY57088.1"/>
    </source>
</evidence>
<dbReference type="STRING" id="1218507.JF74_06150"/>
<feature type="domain" description="Competence protein CoiA nuclease-like" evidence="1">
    <location>
        <begin position="62"/>
        <end position="175"/>
    </location>
</feature>
<evidence type="ECO:0000313" key="3">
    <source>
        <dbReference type="Proteomes" id="UP000033531"/>
    </source>
</evidence>
<dbReference type="PATRIC" id="fig|1218507.3.peg.784"/>
<dbReference type="EMBL" id="JXLI01000009">
    <property type="protein sequence ID" value="KJY57088.1"/>
    <property type="molecule type" value="Genomic_DNA"/>
</dbReference>
<dbReference type="OrthoDB" id="3784230at2"/>
<name>A0A0F4LFK8_9LACO</name>
<dbReference type="HOGENOM" id="CLU_083867_0_0_9"/>